<name>A0A165DAL8_EXIGL</name>
<dbReference type="InParanoid" id="A0A165DAL8"/>
<evidence type="ECO:0000313" key="2">
    <source>
        <dbReference type="Proteomes" id="UP000077266"/>
    </source>
</evidence>
<gene>
    <name evidence="1" type="ORF">EXIGLDRAFT_297817</name>
</gene>
<evidence type="ECO:0000313" key="1">
    <source>
        <dbReference type="EMBL" id="KZV84115.1"/>
    </source>
</evidence>
<dbReference type="OrthoDB" id="2749647at2759"/>
<sequence length="736" mass="83237">MARNLADETLSQILEYSLYLDDDLFADTFEISPFAFWTHSSSEILLVCRRWARIGTPHLYEAVVLRTSAQARALAAALQCYPHFGRFVRRLRLEGIYSKVIASISRMAPAITDFCFAPQGHGGEPVTGLCKALQILRPRRIILGFWVWNHMWNTEQLDDALASHIESSDALEEFVFSDSPDPPLFVVESLAKCTSLRTVRNLLPGGWIRFPQPGAEATLSLLPNQALKLLATNTNISYISTRFHLFGVHERRDIARLTTLDEVSPIFAPGTQLEMVYTWPAGIGQKWATLPVFQVQNDATFALAGVPDDVKRAILSQCIDLALPHNPYYWRYGSRLESWGELMGVCTKGWVDGRYIDVPTASVLLRVSKIFYELTLERLAQHLVFCCPRHLSILTAIFTRYPILPTRTVSIHSVPCPDRDGDLAWDDSELADLLARMPNLTTITSENAPTYLPNRTWLHLPSTLLDIVPRIVGAHLESMHLRLEDECSVSLNILAGLVALKSLIWDAPYVDIDDEIELQLAALTELRVVDCHPSFFSAFARVTLPELREAEIPGCYNDGCDEFLQRHGQRLLTVGFNGVEIHSWQKTISSWTPARLQMCPAVVTLTLEGLTDAQARVFVREGHANVHHLIVSMYLERDYDRGSGEQSYWAPWRPFLLEISREHFPSLRIITVRNCNKWPTIERDVKQSFWPAMATALAAMGIQMYDGEGRVWRLRSDGTQRISRRRAAKTATLISL</sequence>
<protein>
    <submittedName>
        <fullName evidence="1">Uncharacterized protein</fullName>
    </submittedName>
</protein>
<accession>A0A165DAL8</accession>
<keyword evidence="2" id="KW-1185">Reference proteome</keyword>
<proteinExistence type="predicted"/>
<dbReference type="EMBL" id="KV426240">
    <property type="protein sequence ID" value="KZV84115.1"/>
    <property type="molecule type" value="Genomic_DNA"/>
</dbReference>
<reference evidence="1 2" key="1">
    <citation type="journal article" date="2016" name="Mol. Biol. Evol.">
        <title>Comparative Genomics of Early-Diverging Mushroom-Forming Fungi Provides Insights into the Origins of Lignocellulose Decay Capabilities.</title>
        <authorList>
            <person name="Nagy L.G."/>
            <person name="Riley R."/>
            <person name="Tritt A."/>
            <person name="Adam C."/>
            <person name="Daum C."/>
            <person name="Floudas D."/>
            <person name="Sun H."/>
            <person name="Yadav J.S."/>
            <person name="Pangilinan J."/>
            <person name="Larsson K.H."/>
            <person name="Matsuura K."/>
            <person name="Barry K."/>
            <person name="Labutti K."/>
            <person name="Kuo R."/>
            <person name="Ohm R.A."/>
            <person name="Bhattacharya S.S."/>
            <person name="Shirouzu T."/>
            <person name="Yoshinaga Y."/>
            <person name="Martin F.M."/>
            <person name="Grigoriev I.V."/>
            <person name="Hibbett D.S."/>
        </authorList>
    </citation>
    <scope>NUCLEOTIDE SEQUENCE [LARGE SCALE GENOMIC DNA]</scope>
    <source>
        <strain evidence="1 2">HHB12029</strain>
    </source>
</reference>
<dbReference type="Proteomes" id="UP000077266">
    <property type="component" value="Unassembled WGS sequence"/>
</dbReference>
<organism evidence="1 2">
    <name type="scientific">Exidia glandulosa HHB12029</name>
    <dbReference type="NCBI Taxonomy" id="1314781"/>
    <lineage>
        <taxon>Eukaryota</taxon>
        <taxon>Fungi</taxon>
        <taxon>Dikarya</taxon>
        <taxon>Basidiomycota</taxon>
        <taxon>Agaricomycotina</taxon>
        <taxon>Agaricomycetes</taxon>
        <taxon>Auriculariales</taxon>
        <taxon>Exidiaceae</taxon>
        <taxon>Exidia</taxon>
    </lineage>
</organism>
<dbReference type="AlphaFoldDB" id="A0A165DAL8"/>